<reference evidence="1 2" key="1">
    <citation type="submission" date="2019-08" db="EMBL/GenBank/DDBJ databases">
        <authorList>
            <person name="Alioto T."/>
            <person name="Alioto T."/>
            <person name="Gomez Garrido J."/>
        </authorList>
    </citation>
    <scope>NUCLEOTIDE SEQUENCE [LARGE SCALE GENOMIC DNA]</scope>
</reference>
<dbReference type="AlphaFoldDB" id="A0A5E4NHK5"/>
<dbReference type="EMBL" id="CABPRJ010002377">
    <property type="protein sequence ID" value="VVC44274.1"/>
    <property type="molecule type" value="Genomic_DNA"/>
</dbReference>
<proteinExistence type="predicted"/>
<dbReference type="InterPro" id="IPR052560">
    <property type="entry name" value="RdDP_mobile_element"/>
</dbReference>
<keyword evidence="2" id="KW-1185">Reference proteome</keyword>
<protein>
    <recommendedName>
        <fullName evidence="3">Endonuclease/exonuclease/phosphatase</fullName>
    </recommendedName>
</protein>
<dbReference type="Proteomes" id="UP000325440">
    <property type="component" value="Unassembled WGS sequence"/>
</dbReference>
<dbReference type="PANTHER" id="PTHR36688:SF1">
    <property type="entry name" value="ENDONUCLEASE_EXONUCLEASE_PHOSPHATASE DOMAIN-CONTAINING PROTEIN"/>
    <property type="match status" value="1"/>
</dbReference>
<evidence type="ECO:0000313" key="1">
    <source>
        <dbReference type="EMBL" id="VVC44274.1"/>
    </source>
</evidence>
<name>A0A5E4NHK5_9HEMI</name>
<evidence type="ECO:0000313" key="2">
    <source>
        <dbReference type="Proteomes" id="UP000325440"/>
    </source>
</evidence>
<sequence>MTTRSQTTQTKRPNVETTPLWGYSVDNEEGERLSDWAAINHLKLIYDAKQGGTFKSGRWGTTKSPDLCFVSENPNGLPLTVNREIKNPFPRNQHLPITVTIDLIIPTIDKHIMPRWNLRKAAWPEYSKYIDDDINRIEPIPHNYGRFINLIKTATKKSISRGHRHTKYERDGKEINADKLIAYLMRNVLNPHKTTSTVFHLNNRDANRKLNLIVQGTKLMNDDAPKYLGIKLDRTLTYNQHLEDVKNKLKTRNNIISKLAGTS</sequence>
<dbReference type="Gene3D" id="3.60.10.10">
    <property type="entry name" value="Endonuclease/exonuclease/phosphatase"/>
    <property type="match status" value="1"/>
</dbReference>
<gene>
    <name evidence="1" type="ORF">CINCED_3A014425</name>
</gene>
<dbReference type="PANTHER" id="PTHR36688">
    <property type="entry name" value="ENDO/EXONUCLEASE/PHOSPHATASE DOMAIN-CONTAINING PROTEIN"/>
    <property type="match status" value="1"/>
</dbReference>
<accession>A0A5E4NHK5</accession>
<dbReference type="InterPro" id="IPR036691">
    <property type="entry name" value="Endo/exonu/phosph_ase_sf"/>
</dbReference>
<organism evidence="1 2">
    <name type="scientific">Cinara cedri</name>
    <dbReference type="NCBI Taxonomy" id="506608"/>
    <lineage>
        <taxon>Eukaryota</taxon>
        <taxon>Metazoa</taxon>
        <taxon>Ecdysozoa</taxon>
        <taxon>Arthropoda</taxon>
        <taxon>Hexapoda</taxon>
        <taxon>Insecta</taxon>
        <taxon>Pterygota</taxon>
        <taxon>Neoptera</taxon>
        <taxon>Paraneoptera</taxon>
        <taxon>Hemiptera</taxon>
        <taxon>Sternorrhyncha</taxon>
        <taxon>Aphidomorpha</taxon>
        <taxon>Aphidoidea</taxon>
        <taxon>Aphididae</taxon>
        <taxon>Lachninae</taxon>
        <taxon>Cinara</taxon>
    </lineage>
</organism>
<dbReference type="OrthoDB" id="6620533at2759"/>
<evidence type="ECO:0008006" key="3">
    <source>
        <dbReference type="Google" id="ProtNLM"/>
    </source>
</evidence>